<dbReference type="InterPro" id="IPR007592">
    <property type="entry name" value="GEBP"/>
</dbReference>
<proteinExistence type="inferred from homology"/>
<feature type="domain" description="Glabrous enhancer-binding protein-like DBD" evidence="3">
    <location>
        <begin position="80"/>
        <end position="183"/>
    </location>
</feature>
<dbReference type="GO" id="GO:0006355">
    <property type="term" value="P:regulation of DNA-templated transcription"/>
    <property type="evidence" value="ECO:0007669"/>
    <property type="project" value="InterPro"/>
</dbReference>
<dbReference type="STRING" id="3469.A0A4Y7J0C5"/>
<dbReference type="PANTHER" id="PTHR31662:SF33">
    <property type="entry name" value="DNA-BINDING STOREKEEPER PROTEIN TRANSCRIPTIONAL REGULATOR-LIKE PROTEIN"/>
    <property type="match status" value="1"/>
</dbReference>
<protein>
    <recommendedName>
        <fullName evidence="3">Glabrous enhancer-binding protein-like DBD domain-containing protein</fullName>
    </recommendedName>
</protein>
<gene>
    <name evidence="4" type="ORF">C5167_012735</name>
</gene>
<comment type="similarity">
    <text evidence="1">Belongs to the GeBP family.</text>
</comment>
<sequence>MARTKRPNPFLENPPSASTSEEDAEKRGRGGAVDESDSDSDDVLKKFHRDGADFDSDKLPKKPKSKPNVEPPEPKKLNAERVWSEKDEIVVLEGLRDWKNKGKTWNKEKGWIPANALGEFLNGIKESLHFFPDTKTQLYPKIQKLKIRYFNAMKNKYTDGDEDPVFEKPHDIRLYLISKDIWSDLYKKMKEMEENTGKTAVGDNVEAKWGELLANLPMSGNLPKFGMKECLSKEGLKLIGDSKVKEFEKKWKKLHAEELDINLKRMKLVRETIEAVLGAVKASKD</sequence>
<dbReference type="Pfam" id="PF04504">
    <property type="entry name" value="GeBP-like_DBD"/>
    <property type="match status" value="1"/>
</dbReference>
<dbReference type="OMA" id="ISKDIWS"/>
<organism evidence="4 5">
    <name type="scientific">Papaver somniferum</name>
    <name type="common">Opium poppy</name>
    <dbReference type="NCBI Taxonomy" id="3469"/>
    <lineage>
        <taxon>Eukaryota</taxon>
        <taxon>Viridiplantae</taxon>
        <taxon>Streptophyta</taxon>
        <taxon>Embryophyta</taxon>
        <taxon>Tracheophyta</taxon>
        <taxon>Spermatophyta</taxon>
        <taxon>Magnoliopsida</taxon>
        <taxon>Ranunculales</taxon>
        <taxon>Papaveraceae</taxon>
        <taxon>Papaveroideae</taxon>
        <taxon>Papaver</taxon>
    </lineage>
</organism>
<evidence type="ECO:0000256" key="2">
    <source>
        <dbReference type="SAM" id="MobiDB-lite"/>
    </source>
</evidence>
<dbReference type="AlphaFoldDB" id="A0A4Y7J0C5"/>
<evidence type="ECO:0000313" key="5">
    <source>
        <dbReference type="Proteomes" id="UP000316621"/>
    </source>
</evidence>
<dbReference type="Proteomes" id="UP000316621">
    <property type="component" value="Chromosome 3"/>
</dbReference>
<feature type="compositionally biased region" description="Basic and acidic residues" evidence="2">
    <location>
        <begin position="42"/>
        <end position="60"/>
    </location>
</feature>
<dbReference type="GO" id="GO:0005634">
    <property type="term" value="C:nucleus"/>
    <property type="evidence" value="ECO:0007669"/>
    <property type="project" value="TreeGrafter"/>
</dbReference>
<feature type="region of interest" description="Disordered" evidence="2">
    <location>
        <begin position="1"/>
        <end position="80"/>
    </location>
</feature>
<evidence type="ECO:0000313" key="4">
    <source>
        <dbReference type="EMBL" id="RZC53886.1"/>
    </source>
</evidence>
<evidence type="ECO:0000256" key="1">
    <source>
        <dbReference type="ARBA" id="ARBA00010820"/>
    </source>
</evidence>
<accession>A0A4Y7J0C5</accession>
<keyword evidence="5" id="KW-1185">Reference proteome</keyword>
<name>A0A4Y7J0C5_PAPSO</name>
<reference evidence="4 5" key="1">
    <citation type="journal article" date="2018" name="Science">
        <title>The opium poppy genome and morphinan production.</title>
        <authorList>
            <person name="Guo L."/>
            <person name="Winzer T."/>
            <person name="Yang X."/>
            <person name="Li Y."/>
            <person name="Ning Z."/>
            <person name="He Z."/>
            <person name="Teodor R."/>
            <person name="Lu Y."/>
            <person name="Bowser T.A."/>
            <person name="Graham I.A."/>
            <person name="Ye K."/>
        </authorList>
    </citation>
    <scope>NUCLEOTIDE SEQUENCE [LARGE SCALE GENOMIC DNA]</scope>
    <source>
        <strain evidence="5">cv. HN1</strain>
        <tissue evidence="4">Leaves</tissue>
    </source>
</reference>
<dbReference type="EMBL" id="CM010717">
    <property type="protein sequence ID" value="RZC53886.1"/>
    <property type="molecule type" value="Genomic_DNA"/>
</dbReference>
<evidence type="ECO:0000259" key="3">
    <source>
        <dbReference type="Pfam" id="PF04504"/>
    </source>
</evidence>
<dbReference type="Gramene" id="RZC53886">
    <property type="protein sequence ID" value="RZC53886"/>
    <property type="gene ID" value="C5167_012735"/>
</dbReference>
<dbReference type="OrthoDB" id="661680at2759"/>
<dbReference type="PANTHER" id="PTHR31662">
    <property type="entry name" value="BNAANNG10740D PROTEIN-RELATED"/>
    <property type="match status" value="1"/>
</dbReference>
<dbReference type="InterPro" id="IPR053932">
    <property type="entry name" value="GeBP-like_DBD"/>
</dbReference>